<dbReference type="SMART" id="SM00248">
    <property type="entry name" value="ANK"/>
    <property type="match status" value="1"/>
</dbReference>
<dbReference type="InterPro" id="IPR011333">
    <property type="entry name" value="SKP1/BTB/POZ_sf"/>
</dbReference>
<dbReference type="SUPFAM" id="SSF54695">
    <property type="entry name" value="POZ domain"/>
    <property type="match status" value="2"/>
</dbReference>
<dbReference type="AlphaFoldDB" id="A0A7M6DQ46"/>
<dbReference type="PANTHER" id="PTHR46231:SF1">
    <property type="entry name" value="ANKYRIN REPEAT AND BTB_POZ DOMAIN-CONTAINING PROTEIN 1"/>
    <property type="match status" value="1"/>
</dbReference>
<dbReference type="SUPFAM" id="SSF48403">
    <property type="entry name" value="Ankyrin repeat"/>
    <property type="match status" value="1"/>
</dbReference>
<organism evidence="5 6">
    <name type="scientific">Clytia hemisphaerica</name>
    <dbReference type="NCBI Taxonomy" id="252671"/>
    <lineage>
        <taxon>Eukaryota</taxon>
        <taxon>Metazoa</taxon>
        <taxon>Cnidaria</taxon>
        <taxon>Hydrozoa</taxon>
        <taxon>Hydroidolina</taxon>
        <taxon>Leptothecata</taxon>
        <taxon>Obeliida</taxon>
        <taxon>Clytiidae</taxon>
        <taxon>Clytia</taxon>
    </lineage>
</organism>
<dbReference type="OrthoDB" id="684045at2759"/>
<reference evidence="5" key="1">
    <citation type="submission" date="2021-01" db="UniProtKB">
        <authorList>
            <consortium name="EnsemblMetazoa"/>
        </authorList>
    </citation>
    <scope>IDENTIFICATION</scope>
</reference>
<dbReference type="Proteomes" id="UP000594262">
    <property type="component" value="Unplaced"/>
</dbReference>
<keyword evidence="6" id="KW-1185">Reference proteome</keyword>
<evidence type="ECO:0000313" key="6">
    <source>
        <dbReference type="Proteomes" id="UP000594262"/>
    </source>
</evidence>
<evidence type="ECO:0000256" key="1">
    <source>
        <dbReference type="ARBA" id="ARBA00022737"/>
    </source>
</evidence>
<dbReference type="InterPro" id="IPR000210">
    <property type="entry name" value="BTB/POZ_dom"/>
</dbReference>
<dbReference type="SMART" id="SM00225">
    <property type="entry name" value="BTB"/>
    <property type="match status" value="2"/>
</dbReference>
<dbReference type="GO" id="GO:0005737">
    <property type="term" value="C:cytoplasm"/>
    <property type="evidence" value="ECO:0007669"/>
    <property type="project" value="TreeGrafter"/>
</dbReference>
<evidence type="ECO:0000259" key="4">
    <source>
        <dbReference type="PROSITE" id="PS50097"/>
    </source>
</evidence>
<dbReference type="GO" id="GO:0000151">
    <property type="term" value="C:ubiquitin ligase complex"/>
    <property type="evidence" value="ECO:0007669"/>
    <property type="project" value="TreeGrafter"/>
</dbReference>
<dbReference type="Gene3D" id="1.25.40.20">
    <property type="entry name" value="Ankyrin repeat-containing domain"/>
    <property type="match status" value="1"/>
</dbReference>
<dbReference type="Gene3D" id="3.30.710.10">
    <property type="entry name" value="Potassium Channel Kv1.1, Chain A"/>
    <property type="match status" value="2"/>
</dbReference>
<feature type="domain" description="BTB" evidence="4">
    <location>
        <begin position="301"/>
        <end position="371"/>
    </location>
</feature>
<evidence type="ECO:0000256" key="3">
    <source>
        <dbReference type="PROSITE-ProRule" id="PRU00023"/>
    </source>
</evidence>
<dbReference type="PANTHER" id="PTHR46231">
    <property type="entry name" value="ANKYRIN REPEAT AND BTB/POZ DOMAIN-CONTAINING PROTEIN 1"/>
    <property type="match status" value="1"/>
</dbReference>
<dbReference type="Pfam" id="PF00651">
    <property type="entry name" value="BTB"/>
    <property type="match status" value="2"/>
</dbReference>
<feature type="repeat" description="ANK" evidence="3">
    <location>
        <begin position="38"/>
        <end position="63"/>
    </location>
</feature>
<dbReference type="InterPro" id="IPR002110">
    <property type="entry name" value="Ankyrin_rpt"/>
</dbReference>
<dbReference type="PROSITE" id="PS50297">
    <property type="entry name" value="ANK_REP_REGION"/>
    <property type="match status" value="1"/>
</dbReference>
<dbReference type="Gene3D" id="1.25.40.420">
    <property type="match status" value="1"/>
</dbReference>
<evidence type="ECO:0000256" key="2">
    <source>
        <dbReference type="ARBA" id="ARBA00023043"/>
    </source>
</evidence>
<sequence length="503" mass="59005">MSTKNITKLFDFCRTGNLFDLKNIVEAEEVDVNVRDKWDSTPLYYACLCGHEKLVEYLLQKGAKCAANTFDGERCLYSALTQNIKKMLKDYKAISKDCIRRNAYVEFFKRCLSEHTYKDVCFTVHGVNFFAHRLVLSVRSPYFAHMFTTKWKERNNIRINNQKVTTKAFELLIQYIYTDRMEIPVEELDDIKILLKQCYLFQAAEKVERMEKEFNFYSATKPTSSSNNISILSFQPTLHSTELNESYSSITQLGIPYHLCSSQYWTSFPDIFFMELPEWLTIDKKAHDLRRLRESEAPLYSDVCFQINVHRFYGHKLFFCGRSEYFKALFHFQDVSTTSTRHHVIALNDIQPEVFTIIYTFVYTDTAVIPDELIGEVLHFACMYILPTLKTFCLKLMKGKLDTFNICETLRAARLYEMPALEQHCAAFMAMHLDEIIDDPDFVDLLRRDVMSIRDRQEIDSVPLADDINFHLFKGILPMSMDCDLVELKLEMLENLVNRLQQE</sequence>
<dbReference type="PROSITE" id="PS50088">
    <property type="entry name" value="ANK_REPEAT"/>
    <property type="match status" value="1"/>
</dbReference>
<dbReference type="InterPro" id="IPR036770">
    <property type="entry name" value="Ankyrin_rpt-contain_sf"/>
</dbReference>
<dbReference type="CDD" id="cd18497">
    <property type="entry name" value="BACK_ABTB1_BPOZ"/>
    <property type="match status" value="1"/>
</dbReference>
<dbReference type="RefSeq" id="XP_066922385.1">
    <property type="nucleotide sequence ID" value="XM_067066284.1"/>
</dbReference>
<keyword evidence="1" id="KW-0677">Repeat</keyword>
<keyword evidence="2 3" id="KW-0040">ANK repeat</keyword>
<dbReference type="PROSITE" id="PS50097">
    <property type="entry name" value="BTB"/>
    <property type="match status" value="2"/>
</dbReference>
<dbReference type="Pfam" id="PF12796">
    <property type="entry name" value="Ank_2"/>
    <property type="match status" value="1"/>
</dbReference>
<evidence type="ECO:0000313" key="5">
    <source>
        <dbReference type="EnsemblMetazoa" id="CLYHEMP021693.1"/>
    </source>
</evidence>
<name>A0A7M6DQ46_9CNID</name>
<feature type="domain" description="BTB" evidence="4">
    <location>
        <begin position="118"/>
        <end position="185"/>
    </location>
</feature>
<protein>
    <recommendedName>
        <fullName evidence="4">BTB domain-containing protein</fullName>
    </recommendedName>
</protein>
<dbReference type="InterPro" id="IPR044515">
    <property type="entry name" value="ABTB1"/>
</dbReference>
<dbReference type="GeneID" id="136809736"/>
<dbReference type="EnsemblMetazoa" id="CLYHEMT021693.1">
    <property type="protein sequence ID" value="CLYHEMP021693.1"/>
    <property type="gene ID" value="CLYHEMG021693"/>
</dbReference>
<proteinExistence type="predicted"/>
<accession>A0A7M6DQ46</accession>